<reference evidence="2" key="2">
    <citation type="submission" date="2022-06" db="UniProtKB">
        <authorList>
            <consortium name="EnsemblMetazoa"/>
        </authorList>
    </citation>
    <scope>IDENTIFICATION</scope>
    <source>
        <strain evidence="2">DF5081</strain>
    </source>
</reference>
<accession>A0A8R1IQQ9</accession>
<feature type="compositionally biased region" description="Basic and acidic residues" evidence="1">
    <location>
        <begin position="45"/>
        <end position="59"/>
    </location>
</feature>
<organism evidence="2 3">
    <name type="scientific">Caenorhabditis japonica</name>
    <dbReference type="NCBI Taxonomy" id="281687"/>
    <lineage>
        <taxon>Eukaryota</taxon>
        <taxon>Metazoa</taxon>
        <taxon>Ecdysozoa</taxon>
        <taxon>Nematoda</taxon>
        <taxon>Chromadorea</taxon>
        <taxon>Rhabditida</taxon>
        <taxon>Rhabditina</taxon>
        <taxon>Rhabditomorpha</taxon>
        <taxon>Rhabditoidea</taxon>
        <taxon>Rhabditidae</taxon>
        <taxon>Peloderinae</taxon>
        <taxon>Caenorhabditis</taxon>
    </lineage>
</organism>
<dbReference type="Proteomes" id="UP000005237">
    <property type="component" value="Unassembled WGS sequence"/>
</dbReference>
<keyword evidence="3" id="KW-1185">Reference proteome</keyword>
<evidence type="ECO:0000313" key="3">
    <source>
        <dbReference type="Proteomes" id="UP000005237"/>
    </source>
</evidence>
<dbReference type="EnsemblMetazoa" id="CJA39758.1">
    <property type="protein sequence ID" value="CJA39758.1"/>
    <property type="gene ID" value="WBGene00215605"/>
</dbReference>
<evidence type="ECO:0000313" key="2">
    <source>
        <dbReference type="EnsemblMetazoa" id="CJA39758.1"/>
    </source>
</evidence>
<feature type="region of interest" description="Disordered" evidence="1">
    <location>
        <begin position="45"/>
        <end position="70"/>
    </location>
</feature>
<protein>
    <submittedName>
        <fullName evidence="2">Uncharacterized protein</fullName>
    </submittedName>
</protein>
<reference evidence="3" key="1">
    <citation type="submission" date="2010-08" db="EMBL/GenBank/DDBJ databases">
        <authorList>
            <consortium name="Caenorhabditis japonica Sequencing Consortium"/>
            <person name="Wilson R.K."/>
        </authorList>
    </citation>
    <scope>NUCLEOTIDE SEQUENCE [LARGE SCALE GENOMIC DNA]</scope>
    <source>
        <strain evidence="3">DF5081</strain>
    </source>
</reference>
<dbReference type="AlphaFoldDB" id="A0A8R1IQQ9"/>
<name>A0A8R1IQQ9_CAEJA</name>
<sequence length="70" mass="8153">MDECQIEQALMTDDGLIAEFQERHLQRPKTAGRKREQHIWKKFKREVSHVEGSRREPSKGADLPRAPGNQ</sequence>
<proteinExistence type="predicted"/>
<evidence type="ECO:0000256" key="1">
    <source>
        <dbReference type="SAM" id="MobiDB-lite"/>
    </source>
</evidence>